<dbReference type="AlphaFoldDB" id="L0AYB3"/>
<gene>
    <name evidence="1" type="ORF">BEWA_034120</name>
</gene>
<keyword evidence="2" id="KW-1185">Reference proteome</keyword>
<protein>
    <submittedName>
        <fullName evidence="1">Uncharacterized protein</fullName>
    </submittedName>
</protein>
<dbReference type="GeneID" id="15803747"/>
<proteinExistence type="predicted"/>
<dbReference type="eggNOG" id="ENOG502SPBR">
    <property type="taxonomic scope" value="Eukaryota"/>
</dbReference>
<dbReference type="OrthoDB" id="360344at2759"/>
<sequence length="247" mass="29636">MVTFNGSKRKHGLYHHSTVDFFKTYWGPVKRSPFVEQFSLLKWLKGTITPEEMLPPKDQYKKNCWGNEKPLNTILHYQQNEPLFLTPALEANDTKIRDYIYNILEPSYRRPFSGIGMEATKMDHKLFTPLTDMVHEENMKTLPQINFQHNYISRIRRLERLISAAPTWTRSSDSSETSNNPFPYVRETESLVRPLNLHEILYLRSNHRLNRKSHPKWYVTRYLKYVQKRKRIKQIRQLILEARMRRA</sequence>
<name>L0AYB3_THEEQ</name>
<dbReference type="EMBL" id="CP001669">
    <property type="protein sequence ID" value="AFZ80555.1"/>
    <property type="molecule type" value="Genomic_DNA"/>
</dbReference>
<dbReference type="Proteomes" id="UP000031512">
    <property type="component" value="Chromosome 1"/>
</dbReference>
<evidence type="ECO:0000313" key="2">
    <source>
        <dbReference type="Proteomes" id="UP000031512"/>
    </source>
</evidence>
<dbReference type="KEGG" id="beq:BEWA_034120"/>
<accession>L0AYB3</accession>
<dbReference type="VEuPathDB" id="PiroplasmaDB:BEWA_034120"/>
<dbReference type="RefSeq" id="XP_004830221.1">
    <property type="nucleotide sequence ID" value="XM_004830164.1"/>
</dbReference>
<evidence type="ECO:0000313" key="1">
    <source>
        <dbReference type="EMBL" id="AFZ80555.1"/>
    </source>
</evidence>
<organism evidence="1 2">
    <name type="scientific">Theileria equi strain WA</name>
    <dbReference type="NCBI Taxonomy" id="1537102"/>
    <lineage>
        <taxon>Eukaryota</taxon>
        <taxon>Sar</taxon>
        <taxon>Alveolata</taxon>
        <taxon>Apicomplexa</taxon>
        <taxon>Aconoidasida</taxon>
        <taxon>Piroplasmida</taxon>
        <taxon>Theileriidae</taxon>
        <taxon>Theileria</taxon>
    </lineage>
</organism>
<reference evidence="1 2" key="1">
    <citation type="journal article" date="2012" name="BMC Genomics">
        <title>Comparative genomic analysis and phylogenetic position of Theileria equi.</title>
        <authorList>
            <person name="Kappmeyer L.S."/>
            <person name="Thiagarajan M."/>
            <person name="Herndon D.R."/>
            <person name="Ramsay J.D."/>
            <person name="Caler E."/>
            <person name="Djikeng A."/>
            <person name="Gillespie J.J."/>
            <person name="Lau A.O."/>
            <person name="Roalson E.H."/>
            <person name="Silva J.C."/>
            <person name="Silva M.G."/>
            <person name="Suarez C.E."/>
            <person name="Ueti M.W."/>
            <person name="Nene V.M."/>
            <person name="Mealey R.H."/>
            <person name="Knowles D.P."/>
            <person name="Brayton K.A."/>
        </authorList>
    </citation>
    <scope>NUCLEOTIDE SEQUENCE [LARGE SCALE GENOMIC DNA]</scope>
    <source>
        <strain evidence="1 2">WA</strain>
    </source>
</reference>